<protein>
    <submittedName>
        <fullName evidence="2">FHIPEP family protein</fullName>
    </submittedName>
</protein>
<dbReference type="InterPro" id="IPR001712">
    <property type="entry name" value="T3SS_FHIPEP"/>
</dbReference>
<feature type="transmembrane region" description="Helical" evidence="1">
    <location>
        <begin position="190"/>
        <end position="215"/>
    </location>
</feature>
<dbReference type="GO" id="GO:0005886">
    <property type="term" value="C:plasma membrane"/>
    <property type="evidence" value="ECO:0007669"/>
    <property type="project" value="TreeGrafter"/>
</dbReference>
<keyword evidence="1" id="KW-0812">Transmembrane</keyword>
<organism evidence="2 3">
    <name type="scientific">Treponema bryantii</name>
    <dbReference type="NCBI Taxonomy" id="163"/>
    <lineage>
        <taxon>Bacteria</taxon>
        <taxon>Pseudomonadati</taxon>
        <taxon>Spirochaetota</taxon>
        <taxon>Spirochaetia</taxon>
        <taxon>Spirochaetales</taxon>
        <taxon>Treponemataceae</taxon>
        <taxon>Treponema</taxon>
    </lineage>
</organism>
<feature type="transmembrane region" description="Helical" evidence="1">
    <location>
        <begin position="65"/>
        <end position="87"/>
    </location>
</feature>
<evidence type="ECO:0000256" key="1">
    <source>
        <dbReference type="SAM" id="Phobius"/>
    </source>
</evidence>
<dbReference type="AlphaFoldDB" id="A0A1I3LMK6"/>
<feature type="transmembrane region" description="Helical" evidence="1">
    <location>
        <begin position="107"/>
        <end position="127"/>
    </location>
</feature>
<evidence type="ECO:0000313" key="2">
    <source>
        <dbReference type="EMBL" id="SFI86019.1"/>
    </source>
</evidence>
<keyword evidence="1" id="KW-0472">Membrane</keyword>
<gene>
    <name evidence="2" type="ORF">SAMN04487775_10785</name>
</gene>
<dbReference type="Pfam" id="PF00771">
    <property type="entry name" value="FHIPEP"/>
    <property type="match status" value="1"/>
</dbReference>
<dbReference type="EMBL" id="FORI01000007">
    <property type="protein sequence ID" value="SFI86019.1"/>
    <property type="molecule type" value="Genomic_DNA"/>
</dbReference>
<sequence length="256" mass="28539">MNKIISTLKDALPFAMLVLALVLIFVPLPVLLIQVLIVINIGFSLCLFLSKFFSSTAIAYYFPRLVLYSSVYSCGIAIATTRTFLTINTLDGHIPLVLIIGQWICRENYVCGFFTTLMLCTSLLLFCKLHVERSQSLAANFCLDRMSQMLLDINRQVEQKYITIEEGNDQKRKVEAESDYHCSMDGSAKFLIGTIAAFAVLFVVAAAGGTSVGILDLNMYWKDALNQYIMLSSGYLVLFVIPLFITSLGFKTGKLE</sequence>
<reference evidence="3" key="1">
    <citation type="submission" date="2016-10" db="EMBL/GenBank/DDBJ databases">
        <authorList>
            <person name="Varghese N."/>
            <person name="Submissions S."/>
        </authorList>
    </citation>
    <scope>NUCLEOTIDE SEQUENCE [LARGE SCALE GENOMIC DNA]</scope>
    <source>
        <strain evidence="3">XBD1002</strain>
    </source>
</reference>
<keyword evidence="1" id="KW-1133">Transmembrane helix</keyword>
<dbReference type="GO" id="GO:0044780">
    <property type="term" value="P:bacterial-type flagellum assembly"/>
    <property type="evidence" value="ECO:0007669"/>
    <property type="project" value="TreeGrafter"/>
</dbReference>
<evidence type="ECO:0000313" key="3">
    <source>
        <dbReference type="Proteomes" id="UP000182737"/>
    </source>
</evidence>
<dbReference type="Proteomes" id="UP000182737">
    <property type="component" value="Unassembled WGS sequence"/>
</dbReference>
<dbReference type="PANTHER" id="PTHR30161:SF1">
    <property type="entry name" value="FLAGELLAR BIOSYNTHESIS PROTEIN FLHA-RELATED"/>
    <property type="match status" value="1"/>
</dbReference>
<proteinExistence type="predicted"/>
<dbReference type="PRINTS" id="PR00949">
    <property type="entry name" value="TYPE3IMAPROT"/>
</dbReference>
<accession>A0A1I3LMK6</accession>
<dbReference type="GO" id="GO:0009306">
    <property type="term" value="P:protein secretion"/>
    <property type="evidence" value="ECO:0007669"/>
    <property type="project" value="InterPro"/>
</dbReference>
<keyword evidence="3" id="KW-1185">Reference proteome</keyword>
<dbReference type="PANTHER" id="PTHR30161">
    <property type="entry name" value="FLAGELLAR EXPORT PROTEIN, MEMBRANE FLHA SUBUNIT-RELATED"/>
    <property type="match status" value="1"/>
</dbReference>
<feature type="transmembrane region" description="Helical" evidence="1">
    <location>
        <begin position="227"/>
        <end position="250"/>
    </location>
</feature>
<name>A0A1I3LMK6_9SPIR</name>
<dbReference type="OrthoDB" id="9759185at2"/>
<dbReference type="RefSeq" id="WP_074932295.1">
    <property type="nucleotide sequence ID" value="NZ_FORI01000007.1"/>
</dbReference>